<dbReference type="OrthoDB" id="6658593at2"/>
<dbReference type="Proteomes" id="UP000294963">
    <property type="component" value="Unassembled WGS sequence"/>
</dbReference>
<dbReference type="Pfam" id="PF22150">
    <property type="entry name" value="Tt1218-like"/>
    <property type="match status" value="1"/>
</dbReference>
<protein>
    <submittedName>
        <fullName evidence="3">Type IV pilus assembly protein PilV</fullName>
    </submittedName>
</protein>
<evidence type="ECO:0000313" key="4">
    <source>
        <dbReference type="Proteomes" id="UP000294963"/>
    </source>
</evidence>
<gene>
    <name evidence="3" type="ORF">EC844_101238</name>
</gene>
<keyword evidence="4" id="KW-1185">Reference proteome</keyword>
<keyword evidence="1" id="KW-0812">Transmembrane</keyword>
<keyword evidence="1" id="KW-1133">Transmembrane helix</keyword>
<evidence type="ECO:0000256" key="1">
    <source>
        <dbReference type="SAM" id="Phobius"/>
    </source>
</evidence>
<dbReference type="Pfam" id="PF07963">
    <property type="entry name" value="N_methyl"/>
    <property type="match status" value="1"/>
</dbReference>
<sequence length="182" mass="20130">MLKQRLAVQRGVGMVEVMVALSLLAIAVLGYSALQLRAMAATEEATQHIQAMNLARDLAERMRINRDGFAFYRSVTGTARSCAATANESIYEASGFCSAKQMAEYDFAQVSKKAKLLGMKVAIHDCQNNRLKRQCIYVAWGDTMPTNGDLATDCTRGAAYVSHSTCIIVESYIQMQQTQRMR</sequence>
<dbReference type="InterPro" id="IPR012902">
    <property type="entry name" value="N_methyl_site"/>
</dbReference>
<accession>A0A4R1Y1J0</accession>
<dbReference type="NCBIfam" id="TIGR02523">
    <property type="entry name" value="type_IV_pilV"/>
    <property type="match status" value="1"/>
</dbReference>
<feature type="domain" description="Type IV pilin Tt1218-like" evidence="2">
    <location>
        <begin position="33"/>
        <end position="108"/>
    </location>
</feature>
<dbReference type="InterPro" id="IPR054402">
    <property type="entry name" value="Tt1218-like_dom"/>
</dbReference>
<dbReference type="EMBL" id="SLVJ01000001">
    <property type="protein sequence ID" value="TCM70964.1"/>
    <property type="molecule type" value="Genomic_DNA"/>
</dbReference>
<proteinExistence type="predicted"/>
<keyword evidence="1" id="KW-0472">Membrane</keyword>
<reference evidence="3 4" key="1">
    <citation type="submission" date="2019-03" db="EMBL/GenBank/DDBJ databases">
        <title>Genomic analyses of the natural microbiome of Caenorhabditis elegans.</title>
        <authorList>
            <person name="Samuel B."/>
        </authorList>
    </citation>
    <scope>NUCLEOTIDE SEQUENCE [LARGE SCALE GENOMIC DNA]</scope>
    <source>
        <strain evidence="3 4">JUb89</strain>
    </source>
</reference>
<evidence type="ECO:0000313" key="3">
    <source>
        <dbReference type="EMBL" id="TCM70964.1"/>
    </source>
</evidence>
<dbReference type="InterPro" id="IPR013362">
    <property type="entry name" value="Pilus_4_PilV"/>
</dbReference>
<evidence type="ECO:0000259" key="2">
    <source>
        <dbReference type="Pfam" id="PF22150"/>
    </source>
</evidence>
<comment type="caution">
    <text evidence="3">The sequence shown here is derived from an EMBL/GenBank/DDBJ whole genome shotgun (WGS) entry which is preliminary data.</text>
</comment>
<dbReference type="NCBIfam" id="TIGR02532">
    <property type="entry name" value="IV_pilin_GFxxxE"/>
    <property type="match status" value="1"/>
</dbReference>
<name>A0A4R1Y1J0_ACICA</name>
<feature type="transmembrane region" description="Helical" evidence="1">
    <location>
        <begin position="12"/>
        <end position="34"/>
    </location>
</feature>
<dbReference type="AlphaFoldDB" id="A0A4R1Y1J0"/>
<organism evidence="3 4">
    <name type="scientific">Acinetobacter calcoaceticus</name>
    <dbReference type="NCBI Taxonomy" id="471"/>
    <lineage>
        <taxon>Bacteria</taxon>
        <taxon>Pseudomonadati</taxon>
        <taxon>Pseudomonadota</taxon>
        <taxon>Gammaproteobacteria</taxon>
        <taxon>Moraxellales</taxon>
        <taxon>Moraxellaceae</taxon>
        <taxon>Acinetobacter</taxon>
        <taxon>Acinetobacter calcoaceticus/baumannii complex</taxon>
    </lineage>
</organism>